<reference evidence="2 3" key="1">
    <citation type="submission" date="2015-01" db="EMBL/GenBank/DDBJ databases">
        <title>Draft genome of the acidophilic iron oxidizer Acidithrix ferrooxidans strain Py-F3.</title>
        <authorList>
            <person name="Poehlein A."/>
            <person name="Eisen S."/>
            <person name="Schloemann M."/>
            <person name="Johnson B.D."/>
            <person name="Daniel R."/>
            <person name="Muehling M."/>
        </authorList>
    </citation>
    <scope>NUCLEOTIDE SEQUENCE [LARGE SCALE GENOMIC DNA]</scope>
    <source>
        <strain evidence="2 3">Py-F3</strain>
    </source>
</reference>
<protein>
    <submittedName>
        <fullName evidence="2">Thiosulfate sulfurtransferase PspE</fullName>
        <ecNumber evidence="2">2.8.1.1</ecNumber>
    </submittedName>
</protein>
<sequence length="100" mass="10691">MQLAHISHLRQGLSQGDLLIDVREPYEFDSGHVRGAINIPLSQLANKLPTIPLSKRIFVICASGSRSMEAAKFLSLRGYEALSVANGTSGWAAAGMPLTA</sequence>
<dbReference type="SUPFAM" id="SSF52821">
    <property type="entry name" value="Rhodanese/Cell cycle control phosphatase"/>
    <property type="match status" value="1"/>
</dbReference>
<dbReference type="Proteomes" id="UP000032360">
    <property type="component" value="Unassembled WGS sequence"/>
</dbReference>
<evidence type="ECO:0000313" key="2">
    <source>
        <dbReference type="EMBL" id="KJF16888.1"/>
    </source>
</evidence>
<dbReference type="GO" id="GO:0004792">
    <property type="term" value="F:thiosulfate-cyanide sulfurtransferase activity"/>
    <property type="evidence" value="ECO:0007669"/>
    <property type="project" value="UniProtKB-EC"/>
</dbReference>
<organism evidence="2 3">
    <name type="scientific">Acidithrix ferrooxidans</name>
    <dbReference type="NCBI Taxonomy" id="1280514"/>
    <lineage>
        <taxon>Bacteria</taxon>
        <taxon>Bacillati</taxon>
        <taxon>Actinomycetota</taxon>
        <taxon>Acidimicrobiia</taxon>
        <taxon>Acidimicrobiales</taxon>
        <taxon>Acidimicrobiaceae</taxon>
        <taxon>Acidithrix</taxon>
    </lineage>
</organism>
<dbReference type="PROSITE" id="PS50206">
    <property type="entry name" value="RHODANESE_3"/>
    <property type="match status" value="1"/>
</dbReference>
<dbReference type="EC" id="2.8.1.1" evidence="2"/>
<accession>A0A0D8HG47</accession>
<dbReference type="InterPro" id="IPR036873">
    <property type="entry name" value="Rhodanese-like_dom_sf"/>
</dbReference>
<dbReference type="AlphaFoldDB" id="A0A0D8HG47"/>
<gene>
    <name evidence="2" type="primary">pspE</name>
    <name evidence="2" type="ORF">AXFE_22430</name>
</gene>
<dbReference type="STRING" id="1280514.AXFE_22430"/>
<keyword evidence="3" id="KW-1185">Reference proteome</keyword>
<dbReference type="SMART" id="SM00450">
    <property type="entry name" value="RHOD"/>
    <property type="match status" value="1"/>
</dbReference>
<dbReference type="RefSeq" id="WP_052605866.1">
    <property type="nucleotide sequence ID" value="NZ_JXYS01000071.1"/>
</dbReference>
<evidence type="ECO:0000313" key="3">
    <source>
        <dbReference type="Proteomes" id="UP000032360"/>
    </source>
</evidence>
<dbReference type="Gene3D" id="3.40.250.10">
    <property type="entry name" value="Rhodanese-like domain"/>
    <property type="match status" value="1"/>
</dbReference>
<dbReference type="PANTHER" id="PTHR43031">
    <property type="entry name" value="FAD-DEPENDENT OXIDOREDUCTASE"/>
    <property type="match status" value="1"/>
</dbReference>
<name>A0A0D8HG47_9ACTN</name>
<comment type="caution">
    <text evidence="2">The sequence shown here is derived from an EMBL/GenBank/DDBJ whole genome shotgun (WGS) entry which is preliminary data.</text>
</comment>
<evidence type="ECO:0000259" key="1">
    <source>
        <dbReference type="PROSITE" id="PS50206"/>
    </source>
</evidence>
<dbReference type="PANTHER" id="PTHR43031:SF1">
    <property type="entry name" value="PYRIDINE NUCLEOTIDE-DISULPHIDE OXIDOREDUCTASE"/>
    <property type="match status" value="1"/>
</dbReference>
<dbReference type="InterPro" id="IPR050229">
    <property type="entry name" value="GlpE_sulfurtransferase"/>
</dbReference>
<dbReference type="EMBL" id="JXYS01000071">
    <property type="protein sequence ID" value="KJF16888.1"/>
    <property type="molecule type" value="Genomic_DNA"/>
</dbReference>
<feature type="domain" description="Rhodanese" evidence="1">
    <location>
        <begin position="13"/>
        <end position="100"/>
    </location>
</feature>
<dbReference type="InterPro" id="IPR001763">
    <property type="entry name" value="Rhodanese-like_dom"/>
</dbReference>
<dbReference type="CDD" id="cd00158">
    <property type="entry name" value="RHOD"/>
    <property type="match status" value="1"/>
</dbReference>
<proteinExistence type="predicted"/>
<keyword evidence="2" id="KW-0808">Transferase</keyword>
<dbReference type="Pfam" id="PF00581">
    <property type="entry name" value="Rhodanese"/>
    <property type="match status" value="1"/>
</dbReference>